<accession>A0A7C9NKV7</accession>
<keyword evidence="2" id="KW-1185">Reference proteome</keyword>
<dbReference type="Proteomes" id="UP000479526">
    <property type="component" value="Unassembled WGS sequence"/>
</dbReference>
<evidence type="ECO:0000313" key="1">
    <source>
        <dbReference type="EMBL" id="NAS25778.1"/>
    </source>
</evidence>
<organism evidence="1 2">
    <name type="scientific">Herbidospora solisilvae</name>
    <dbReference type="NCBI Taxonomy" id="2696284"/>
    <lineage>
        <taxon>Bacteria</taxon>
        <taxon>Bacillati</taxon>
        <taxon>Actinomycetota</taxon>
        <taxon>Actinomycetes</taxon>
        <taxon>Streptosporangiales</taxon>
        <taxon>Streptosporangiaceae</taxon>
        <taxon>Herbidospora</taxon>
    </lineage>
</organism>
<proteinExistence type="predicted"/>
<reference evidence="1 2" key="1">
    <citation type="submission" date="2020-01" db="EMBL/GenBank/DDBJ databases">
        <title>Herbidospora sp. NEAU-GS84 nov., a novel actinomycete isolated from soil.</title>
        <authorList>
            <person name="Han L."/>
        </authorList>
    </citation>
    <scope>NUCLEOTIDE SEQUENCE [LARGE SCALE GENOMIC DNA]</scope>
    <source>
        <strain evidence="1 2">NEAU-GS84</strain>
    </source>
</reference>
<sequence>MTDPVTDDDMRRALAGTKAYTLVILSAGPEYGSAEAPALVWEHGRRNFALRAEGVLNIVCPVTDDTTTCGVGILDTDLETAHRIMSEDPGVKAGVFTFALHPVRSFPGDRLA</sequence>
<evidence type="ECO:0008006" key="3">
    <source>
        <dbReference type="Google" id="ProtNLM"/>
    </source>
</evidence>
<comment type="caution">
    <text evidence="1">The sequence shown here is derived from an EMBL/GenBank/DDBJ whole genome shotgun (WGS) entry which is preliminary data.</text>
</comment>
<gene>
    <name evidence="1" type="ORF">GT755_29365</name>
</gene>
<dbReference type="AlphaFoldDB" id="A0A7C9NKV7"/>
<evidence type="ECO:0000313" key="2">
    <source>
        <dbReference type="Proteomes" id="UP000479526"/>
    </source>
</evidence>
<protein>
    <recommendedName>
        <fullName evidence="3">YCII-related domain-containing protein</fullName>
    </recommendedName>
</protein>
<dbReference type="RefSeq" id="WP_161482814.1">
    <property type="nucleotide sequence ID" value="NZ_WXEW01000009.1"/>
</dbReference>
<dbReference type="EMBL" id="WXEW01000009">
    <property type="protein sequence ID" value="NAS25778.1"/>
    <property type="molecule type" value="Genomic_DNA"/>
</dbReference>
<name>A0A7C9NKV7_9ACTN</name>